<dbReference type="Proteomes" id="UP000608522">
    <property type="component" value="Unassembled WGS sequence"/>
</dbReference>
<evidence type="ECO:0000256" key="1">
    <source>
        <dbReference type="SAM" id="Phobius"/>
    </source>
</evidence>
<keyword evidence="1" id="KW-1133">Transmembrane helix</keyword>
<keyword evidence="1" id="KW-0472">Membrane</keyword>
<name>A0ABQ3TLC3_9ACTN</name>
<organism evidence="2 3">
    <name type="scientific">Streptomyces spororaveus</name>
    <dbReference type="NCBI Taxonomy" id="284039"/>
    <lineage>
        <taxon>Bacteria</taxon>
        <taxon>Bacillati</taxon>
        <taxon>Actinomycetota</taxon>
        <taxon>Actinomycetes</taxon>
        <taxon>Kitasatosporales</taxon>
        <taxon>Streptomycetaceae</taxon>
        <taxon>Streptomyces</taxon>
    </lineage>
</organism>
<reference evidence="3" key="1">
    <citation type="submission" date="2023-07" db="EMBL/GenBank/DDBJ databases">
        <title>Whole genome shotgun sequence of Streptomyces spororaveus NBRC 15456.</title>
        <authorList>
            <person name="Komaki H."/>
            <person name="Tamura T."/>
        </authorList>
    </citation>
    <scope>NUCLEOTIDE SEQUENCE [LARGE SCALE GENOMIC DNA]</scope>
    <source>
        <strain evidence="3">NBRC 15456</strain>
    </source>
</reference>
<sequence>MFAGGGMDGMDGNGTDEVLASKWDLPFVVFAMARVTFGGLPLWAKALIIGILGSVILWYGITWRRERGRRAR</sequence>
<gene>
    <name evidence="2" type="ORF">Sspor_67720</name>
</gene>
<feature type="transmembrane region" description="Helical" evidence="1">
    <location>
        <begin position="42"/>
        <end position="62"/>
    </location>
</feature>
<comment type="caution">
    <text evidence="2">The sequence shown here is derived from an EMBL/GenBank/DDBJ whole genome shotgun (WGS) entry which is preliminary data.</text>
</comment>
<proteinExistence type="predicted"/>
<protein>
    <submittedName>
        <fullName evidence="2">Uncharacterized protein</fullName>
    </submittedName>
</protein>
<evidence type="ECO:0000313" key="2">
    <source>
        <dbReference type="EMBL" id="GHI81211.1"/>
    </source>
</evidence>
<keyword evidence="1" id="KW-0812">Transmembrane</keyword>
<keyword evidence="3" id="KW-1185">Reference proteome</keyword>
<evidence type="ECO:0000313" key="3">
    <source>
        <dbReference type="Proteomes" id="UP000608522"/>
    </source>
</evidence>
<accession>A0ABQ3TLC3</accession>
<dbReference type="EMBL" id="BNED01000005">
    <property type="protein sequence ID" value="GHI81211.1"/>
    <property type="molecule type" value="Genomic_DNA"/>
</dbReference>